<keyword evidence="5" id="KW-1185">Reference proteome</keyword>
<feature type="chain" id="PRO_5040341768" evidence="3">
    <location>
        <begin position="27"/>
        <end position="694"/>
    </location>
</feature>
<feature type="transmembrane region" description="Helical" evidence="2">
    <location>
        <begin position="392"/>
        <end position="410"/>
    </location>
</feature>
<evidence type="ECO:0000256" key="2">
    <source>
        <dbReference type="SAM" id="Phobius"/>
    </source>
</evidence>
<comment type="caution">
    <text evidence="4">The sequence shown here is derived from an EMBL/GenBank/DDBJ whole genome shotgun (WGS) entry which is preliminary data.</text>
</comment>
<dbReference type="EMBL" id="CAJVPV010007159">
    <property type="protein sequence ID" value="CAG8615358.1"/>
    <property type="molecule type" value="Genomic_DNA"/>
</dbReference>
<dbReference type="OrthoDB" id="2387002at2759"/>
<feature type="transmembrane region" description="Helical" evidence="2">
    <location>
        <begin position="477"/>
        <end position="500"/>
    </location>
</feature>
<keyword evidence="2" id="KW-0812">Transmembrane</keyword>
<reference evidence="4" key="1">
    <citation type="submission" date="2021-06" db="EMBL/GenBank/DDBJ databases">
        <authorList>
            <person name="Kallberg Y."/>
            <person name="Tangrot J."/>
            <person name="Rosling A."/>
        </authorList>
    </citation>
    <scope>NUCLEOTIDE SEQUENCE</scope>
    <source>
        <strain evidence="4">CL551</strain>
    </source>
</reference>
<dbReference type="AlphaFoldDB" id="A0A9N9GNU2"/>
<accession>A0A9N9GNU2</accession>
<gene>
    <name evidence="4" type="ORF">AMORRO_LOCUS8412</name>
</gene>
<feature type="region of interest" description="Disordered" evidence="1">
    <location>
        <begin position="618"/>
        <end position="658"/>
    </location>
</feature>
<evidence type="ECO:0000256" key="1">
    <source>
        <dbReference type="SAM" id="MobiDB-lite"/>
    </source>
</evidence>
<keyword evidence="2" id="KW-1133">Transmembrane helix</keyword>
<dbReference type="Proteomes" id="UP000789342">
    <property type="component" value="Unassembled WGS sequence"/>
</dbReference>
<protein>
    <submittedName>
        <fullName evidence="4">13266_t:CDS:1</fullName>
    </submittedName>
</protein>
<feature type="transmembrane region" description="Helical" evidence="2">
    <location>
        <begin position="266"/>
        <end position="290"/>
    </location>
</feature>
<feature type="transmembrane region" description="Helical" evidence="2">
    <location>
        <begin position="430"/>
        <end position="451"/>
    </location>
</feature>
<organism evidence="4 5">
    <name type="scientific">Acaulospora morrowiae</name>
    <dbReference type="NCBI Taxonomy" id="94023"/>
    <lineage>
        <taxon>Eukaryota</taxon>
        <taxon>Fungi</taxon>
        <taxon>Fungi incertae sedis</taxon>
        <taxon>Mucoromycota</taxon>
        <taxon>Glomeromycotina</taxon>
        <taxon>Glomeromycetes</taxon>
        <taxon>Diversisporales</taxon>
        <taxon>Acaulosporaceae</taxon>
        <taxon>Acaulospora</taxon>
    </lineage>
</organism>
<evidence type="ECO:0000313" key="4">
    <source>
        <dbReference type="EMBL" id="CAG8615358.1"/>
    </source>
</evidence>
<evidence type="ECO:0000256" key="3">
    <source>
        <dbReference type="SAM" id="SignalP"/>
    </source>
</evidence>
<name>A0A9N9GNU2_9GLOM</name>
<sequence>MVDHKGYMLLLLMLMFILSTSNTAYAKISLYDSSSNELTSLPNVDFPFSYYQSPVPDYYKRDMIIQGKMQIAKFKQQTNASSVSGNGINETISLPCTLEPISVGIALLVIPFDKAMELGCSSIDDLILSNSWITQDVTSPSNNQISSSNVKKRALPRERIQPRGCKDRCNNFVRIDQKTNQLVKRDDSDLSPSIPQVIVLTSMNGGDPGIKEPINDRSEILKAKTGLTLLRKSDMDQLINLANMTSKVTVTSDNGPWVRLLKSRIWIAWSTVLGVIYGLIFIFSCGIMCYSLRSWTLPENLTKFILNPNFFVLPGIAFCSMASLIILHVDPGNVKELIPAASYSIIDGVVFLLLCVFYVGLQYSWIKASVETTKCDIKLSPIVKLVAEFQRLLLLFGICMTVGLLFFEFVTETAKNVHFSTVFLIVNKLLFIILMNLGYLTFGVIMIYDFATDREINQKIGDSLTFKFSSKADKGKALQVLIALITLMVSFSFLTISNVASLNLKPTINNFWKRRITEDLSQAISMISMLILLRSHQLSRFLVNPVSSLLKNRPTNRPLHLTPEQIEEDERINSAAYTTRMTVVKPKPTYRINRLPVEYYEDNSIEKFRGGGYLGGTKEKGGLKREPVADSRKLGGDNIGNEDEKGRNFEGDEISNEDDTTKNFLIPKDILNFGDITFTHGDKSEISIFDIIDL</sequence>
<keyword evidence="3" id="KW-0732">Signal</keyword>
<feature type="transmembrane region" description="Helical" evidence="2">
    <location>
        <begin position="310"/>
        <end position="329"/>
    </location>
</feature>
<evidence type="ECO:0000313" key="5">
    <source>
        <dbReference type="Proteomes" id="UP000789342"/>
    </source>
</evidence>
<feature type="compositionally biased region" description="Basic and acidic residues" evidence="1">
    <location>
        <begin position="618"/>
        <end position="635"/>
    </location>
</feature>
<proteinExistence type="predicted"/>
<keyword evidence="2" id="KW-0472">Membrane</keyword>
<feature type="transmembrane region" description="Helical" evidence="2">
    <location>
        <begin position="341"/>
        <end position="361"/>
    </location>
</feature>
<feature type="signal peptide" evidence="3">
    <location>
        <begin position="1"/>
        <end position="26"/>
    </location>
</feature>